<dbReference type="PATRIC" id="fig|342002.3.peg.1680"/>
<evidence type="ECO:0000313" key="2">
    <source>
        <dbReference type="EMBL" id="OQZ97075.1"/>
    </source>
</evidence>
<reference evidence="2 4" key="3">
    <citation type="submission" date="2016-12" db="EMBL/GenBank/DDBJ databases">
        <title>The new phylogeny of genus Mycobacterium.</title>
        <authorList>
            <person name="Tortoli E."/>
            <person name="Trovato A."/>
            <person name="Cirillo D.M."/>
        </authorList>
    </citation>
    <scope>NUCLEOTIDE SEQUENCE [LARGE SCALE GENOMIC DNA]</scope>
    <source>
        <strain evidence="2 4">DSM 44942</strain>
    </source>
</reference>
<protein>
    <recommendedName>
        <fullName evidence="5">DUF559 domain-containing protein</fullName>
    </recommendedName>
</protein>
<reference evidence="3" key="1">
    <citation type="submission" date="2015-04" db="EMBL/GenBank/DDBJ databases">
        <title>Genome sequence of Mycobacterium arupense GUC1.</title>
        <authorList>
            <person name="Greninger A.L."/>
            <person name="Cunningham G."/>
            <person name="Chiu C.Y."/>
            <person name="Miller S."/>
        </authorList>
    </citation>
    <scope>NUCLEOTIDE SEQUENCE [LARGE SCALE GENOMIC DNA]</scope>
    <source>
        <strain evidence="3">GUC1</strain>
    </source>
</reference>
<proteinExistence type="predicted"/>
<keyword evidence="4" id="KW-1185">Reference proteome</keyword>
<dbReference type="RefSeq" id="WP_046188388.1">
    <property type="nucleotide sequence ID" value="NZ_JACKUJ010000043.1"/>
</dbReference>
<name>A0A0F5N0M0_9MYCO</name>
<organism evidence="1 3">
    <name type="scientific">Mycolicibacter arupensis</name>
    <dbReference type="NCBI Taxonomy" id="342002"/>
    <lineage>
        <taxon>Bacteria</taxon>
        <taxon>Bacillati</taxon>
        <taxon>Actinomycetota</taxon>
        <taxon>Actinomycetes</taxon>
        <taxon>Mycobacteriales</taxon>
        <taxon>Mycobacteriaceae</taxon>
        <taxon>Mycolicibacter</taxon>
    </lineage>
</organism>
<evidence type="ECO:0000313" key="4">
    <source>
        <dbReference type="Proteomes" id="UP000192327"/>
    </source>
</evidence>
<evidence type="ECO:0008006" key="5">
    <source>
        <dbReference type="Google" id="ProtNLM"/>
    </source>
</evidence>
<reference evidence="1" key="2">
    <citation type="submission" date="2015-04" db="EMBL/GenBank/DDBJ databases">
        <title>Genome sequence of Mycobacterium arupense strain GUC1.</title>
        <authorList>
            <person name="Greninger A.L."/>
            <person name="Cunningham G."/>
            <person name="Chiu C.Y."/>
            <person name="Miller S."/>
        </authorList>
    </citation>
    <scope>NUCLEOTIDE SEQUENCE</scope>
    <source>
        <strain evidence="1">GUC1</strain>
    </source>
</reference>
<dbReference type="OrthoDB" id="5181611at2"/>
<dbReference type="EMBL" id="MVHH01000019">
    <property type="protein sequence ID" value="OQZ97075.1"/>
    <property type="molecule type" value="Genomic_DNA"/>
</dbReference>
<evidence type="ECO:0000313" key="1">
    <source>
        <dbReference type="EMBL" id="KKC00507.1"/>
    </source>
</evidence>
<sequence length="291" mass="32425">MSEPFIGSEAVAGKRVSKYALSSRFVAVHPDVYIPRGTPLDAALRAKAAWLWSRRRGVIAGQSAAALHGAKWVEDRAAAELLYDCRRPPRGVATWSDRISDDEIQLLEGMRVTTPERTALDLACRYPSARAVAAIDALARATRLSPEGVDALAGRYPGRRGIRRARKTLQLVDAGAESPRETWLRLLLIRAGFPPPQTQLPVFDTWRQLVAVLDMGWEDIKVGLDYEGDHHRTSQRQFTKDIRRHEAVTGLGWIDLRITREDTAGSIIGRVRDAWARRTCPEADNPADFSI</sequence>
<comment type="caution">
    <text evidence="1">The sequence shown here is derived from an EMBL/GenBank/DDBJ whole genome shotgun (WGS) entry which is preliminary data.</text>
</comment>
<dbReference type="AlphaFoldDB" id="A0A0F5N0M0"/>
<evidence type="ECO:0000313" key="3">
    <source>
        <dbReference type="Proteomes" id="UP000034416"/>
    </source>
</evidence>
<dbReference type="EMBL" id="LASW01000011">
    <property type="protein sequence ID" value="KKC00507.1"/>
    <property type="molecule type" value="Genomic_DNA"/>
</dbReference>
<accession>A0A0F5N0M0</accession>
<dbReference type="STRING" id="342002.BST15_10995"/>
<gene>
    <name evidence="2" type="ORF">BST15_10995</name>
    <name evidence="1" type="ORF">WR43_04485</name>
</gene>
<dbReference type="Proteomes" id="UP000192327">
    <property type="component" value="Unassembled WGS sequence"/>
</dbReference>
<dbReference type="Proteomes" id="UP000034416">
    <property type="component" value="Unassembled WGS sequence"/>
</dbReference>